<accession>E1CIN1</accession>
<reference evidence="9 10" key="1">
    <citation type="journal article" date="2011" name="J. Clin. Microbiol.">
        <title>Complete genome analysis of a novel intertypic recombinant human adenovirus causing epidemic keratoconjunctivitis in Japan.</title>
        <authorList>
            <person name="Kaneko H."/>
            <person name="Aoki K."/>
            <person name="Ohno S."/>
            <person name="Ishiko H."/>
            <person name="Fujimoto T."/>
            <person name="Kikuchi M."/>
            <person name="Harada S."/>
            <person name="Gonzalez G."/>
            <person name="Koyanagi K.O."/>
            <person name="Watanabe H."/>
            <person name="Suzutani T."/>
        </authorList>
    </citation>
    <scope>NUCLEOTIDE SEQUENCE [LARGE SCALE GENOMIC DNA]</scope>
    <source>
        <strain evidence="9">BP6</strain>
    </source>
</reference>
<feature type="site" description="Cleavage; by adenovirus protease" evidence="7">
    <location>
        <begin position="296"/>
        <end position="297"/>
    </location>
</feature>
<dbReference type="GO" id="GO:0003697">
    <property type="term" value="F:single-stranded DNA binding"/>
    <property type="evidence" value="ECO:0007669"/>
    <property type="project" value="UniProtKB-UniRule"/>
</dbReference>
<evidence type="ECO:0000256" key="6">
    <source>
        <dbReference type="ARBA" id="ARBA00023125"/>
    </source>
</evidence>
<comment type="PTM">
    <text evidence="7">Preterminal protein is used to replicate viral genome, upon genomic encapsidation it is processed first into iTP and finally into TP by adenovirus protease.</text>
</comment>
<evidence type="ECO:0000256" key="4">
    <source>
        <dbReference type="ARBA" id="ARBA00023109"/>
    </source>
</evidence>
<dbReference type="Pfam" id="PF02459">
    <property type="entry name" value="Adeno_terminal"/>
    <property type="match status" value="1"/>
</dbReference>
<feature type="chain" id="PRO_5023357804" description="Preterminal protein" evidence="7">
    <location>
        <begin position="1"/>
        <end position="617"/>
    </location>
</feature>
<name>E1CIN1_9ADEN</name>
<feature type="chain" id="PRO_5023357802" description="Intermediate terminal protein" evidence="7">
    <location>
        <begin position="158"/>
        <end position="617"/>
    </location>
</feature>
<keyword evidence="1 7" id="KW-0597">Phosphoprotein</keyword>
<dbReference type="HAMAP" id="MF_04061">
    <property type="entry name" value="ADV_TERM"/>
    <property type="match status" value="1"/>
</dbReference>
<evidence type="ECO:0000256" key="8">
    <source>
        <dbReference type="SAM" id="MobiDB-lite"/>
    </source>
</evidence>
<dbReference type="GO" id="GO:0044204">
    <property type="term" value="C:host cell nuclear matrix"/>
    <property type="evidence" value="ECO:0007669"/>
    <property type="project" value="UniProtKB-SubCell"/>
</dbReference>
<keyword evidence="4 7" id="KW-1194">Viral DNA replication</keyword>
<feature type="region of interest" description="Disordered" evidence="8">
    <location>
        <begin position="582"/>
        <end position="617"/>
    </location>
</feature>
<feature type="region of interest" description="Disordered" evidence="8">
    <location>
        <begin position="333"/>
        <end position="365"/>
    </location>
</feature>
<evidence type="ECO:0000256" key="1">
    <source>
        <dbReference type="ARBA" id="ARBA00022553"/>
    </source>
</evidence>
<comment type="subunit">
    <text evidence="7">Heterodimer with the polymerase; this heterodimer binds to bp 9 to 18 of the genome. Interacts with host POU2F1; POU2F1 binds to the auxiliary sequences in the inverted terminal repeats and tethers the pTP-POL heterodimer to the origin DNA thereby participating in the assembly of the pre-initiation complex (POL-TP-DBP-NFIA-POU2F1).</text>
</comment>
<keyword evidence="3 7" id="KW-0235">DNA replication</keyword>
<dbReference type="EMBL" id="AB562587">
    <property type="protein sequence ID" value="BAJ22318.1"/>
    <property type="molecule type" value="Genomic_DNA"/>
</dbReference>
<feature type="modified residue" description="O-(5'-phospho-DNA)-serine" evidence="7">
    <location>
        <position position="526"/>
    </location>
</feature>
<gene>
    <name evidence="9" type="primary">E2B</name>
    <name evidence="7" type="synonym">PTP</name>
</gene>
<dbReference type="Proteomes" id="UP000157230">
    <property type="component" value="Segment"/>
</dbReference>
<feature type="site" description="Cleavage; by adenovirus protease" evidence="7">
    <location>
        <begin position="157"/>
        <end position="158"/>
    </location>
</feature>
<comment type="similarity">
    <text evidence="7">Belongs to the adenoviridae terminal protein family.</text>
</comment>
<organism evidence="9 10">
    <name type="scientific">Human adenovirus 29</name>
    <dbReference type="NCBI Taxonomy" id="46931"/>
    <lineage>
        <taxon>Viruses</taxon>
        <taxon>Varidnaviria</taxon>
        <taxon>Bamfordvirae</taxon>
        <taxon>Preplasmiviricota</taxon>
        <taxon>Polisuviricotina</taxon>
        <taxon>Pharingeaviricetes</taxon>
        <taxon>Rowavirales</taxon>
        <taxon>Adenoviridae</taxon>
        <taxon>Mastadenovirus</taxon>
        <taxon>Mastadenovirus dominans</taxon>
        <taxon>Human mastadenovirus D</taxon>
    </lineage>
</organism>
<evidence type="ECO:0000313" key="9">
    <source>
        <dbReference type="EMBL" id="BAJ22318.1"/>
    </source>
</evidence>
<sequence>MDYFLPLRNIWNRVREFPRASTTAAGITWMSRYLYGYHRLMLEDLAPGAPATQRWPLYRQPPPHFLVGYQYLVRTCNDYVFDSRAFSRIRYSEVVQPGLQTVNWSLMANCTYTINTGAYHRFVDMDDFQDTLTRVQQAILAERVVADLALVQPLRGVGVTRMEDSASASDDIERLMHDYYKNLSRCQVQAWGMAERLRIQQAGPKDLVLLATIRRLKNAYFNYIISNRNSNSVHGATTCLSLPCDCDWLDAFLERFSDPVDLDALTSPTPQLIRCIVSALSLPNGDPPHYREMTGGVFTLRPRERGRAVTETMRRRRGEMIERFVDRLPVRRRRRRAPPPPPPPEEEIEEEVVMEEEEEEEAPGDFEREVRATIAELIRLLEDELTVSARNAQFFNFAVDFYEAMERLEAIGDISEMPLRRWIMYFFVTEHIATTLNYLFQRLRNYAVFTRHVELNLAQVVMRARDADGDVVYSRVWNESGLGAFSQLMGRISNDLAATVERAGRGDLQEEEIEQFMSEIAYQDNSGDVQEILRQAAVNDAEIDSVELSFRFKVTGPVVFTQRRQIQDVNRRVVAHASALRAQHRDLPERHADVPLPPLPAGPEPPLPPGARPRHRF</sequence>
<evidence type="ECO:0000256" key="7">
    <source>
        <dbReference type="HAMAP-Rule" id="MF_04061"/>
    </source>
</evidence>
<feature type="chain" id="PRO_5023357803" description="Terminal protein" evidence="7">
    <location>
        <begin position="297"/>
        <end position="617"/>
    </location>
</feature>
<evidence type="ECO:0000256" key="2">
    <source>
        <dbReference type="ARBA" id="ARBA00022562"/>
    </source>
</evidence>
<dbReference type="InterPro" id="IPR003391">
    <property type="entry name" value="Adeno_preterminal"/>
</dbReference>
<comment type="subcellular location">
    <subcellularLocation>
        <location evidence="7">Host nucleus matrix</location>
    </subcellularLocation>
</comment>
<dbReference type="GO" id="GO:0003690">
    <property type="term" value="F:double-stranded DNA binding"/>
    <property type="evidence" value="ECO:0007669"/>
    <property type="project" value="UniProtKB-UniRule"/>
</dbReference>
<dbReference type="GO" id="GO:0006260">
    <property type="term" value="P:DNA replication"/>
    <property type="evidence" value="ECO:0007669"/>
    <property type="project" value="UniProtKB-KW"/>
</dbReference>
<evidence type="ECO:0000313" key="10">
    <source>
        <dbReference type="Proteomes" id="UP000157230"/>
    </source>
</evidence>
<keyword evidence="2 7" id="KW-1048">Host nucleus</keyword>
<keyword evidence="5 7" id="KW-0190">Covalent protein-DNA linkage</keyword>
<keyword evidence="6 7" id="KW-0238">DNA-binding</keyword>
<dbReference type="GO" id="GO:0039687">
    <property type="term" value="P:viral DNA strand displacement replication"/>
    <property type="evidence" value="ECO:0007669"/>
    <property type="project" value="UniProtKB-UniRule"/>
</dbReference>
<evidence type="ECO:0000256" key="5">
    <source>
        <dbReference type="ARBA" id="ARBA00023124"/>
    </source>
</evidence>
<feature type="compositionally biased region" description="Acidic residues" evidence="8">
    <location>
        <begin position="344"/>
        <end position="364"/>
    </location>
</feature>
<feature type="site" description="Priming of strand displacement replication by covalently linking the first nucleotide of the new DNA chain" evidence="7">
    <location>
        <position position="526"/>
    </location>
</feature>
<comment type="function">
    <text evidence="7">Protein covalently bound to the viral DNA that acts as a primer for viral genomic replication by DNA strand displacement. Assembles on the viral origin of replication in an initiation complex with viral polymerase, DBP, host NFIA and host POU2F1/OCT1. During initiation, the polymerase covalently couples the first dCTP with Ser-580 of pTP. The terminal protein stimulates the template activity over 20 fold compared to protein-free templates. Neo-synthesized viral genomes are linked to two preterminal proteins, one for each 5' end. These new genomes are encapsidated in the nucleus, and during capsid maturation by viral protease, preterminal protein is first cleaved into intermediary (iTP), then into mature TP. May play a role in host nuclear matrix localization of genomic DNA.</text>
</comment>
<protein>
    <recommendedName>
        <fullName evidence="7">Preterminal protein</fullName>
        <shortName evidence="7">pTP</shortName>
    </recommendedName>
    <alternativeName>
        <fullName evidence="7">Bellett protein</fullName>
    </alternativeName>
    <alternativeName>
        <fullName evidence="7">Precursor terminal protein</fullName>
    </alternativeName>
    <component>
        <recommendedName>
            <fullName evidence="7">Intermediate terminal protein</fullName>
            <shortName evidence="7">iTP</shortName>
        </recommendedName>
    </component>
    <component>
        <recommendedName>
            <fullName evidence="7">Terminal protein</fullName>
            <shortName evidence="7">TP</shortName>
        </recommendedName>
    </component>
</protein>
<feature type="short sequence motif" description="Nuclear localization signal" evidence="7">
    <location>
        <begin position="327"/>
        <end position="336"/>
    </location>
</feature>
<feature type="compositionally biased region" description="Basic and acidic residues" evidence="8">
    <location>
        <begin position="583"/>
        <end position="593"/>
    </location>
</feature>
<proteinExistence type="inferred from homology"/>
<feature type="compositionally biased region" description="Pro residues" evidence="8">
    <location>
        <begin position="595"/>
        <end position="611"/>
    </location>
</feature>
<evidence type="ECO:0000256" key="3">
    <source>
        <dbReference type="ARBA" id="ARBA00022705"/>
    </source>
</evidence>